<dbReference type="GO" id="GO:0003954">
    <property type="term" value="F:NADH dehydrogenase activity"/>
    <property type="evidence" value="ECO:0007669"/>
    <property type="project" value="TreeGrafter"/>
</dbReference>
<feature type="transmembrane region" description="Helical" evidence="1">
    <location>
        <begin position="231"/>
        <end position="253"/>
    </location>
</feature>
<dbReference type="InterPro" id="IPR003918">
    <property type="entry name" value="NADH_UbQ_OxRdtase"/>
</dbReference>
<dbReference type="GO" id="GO:0015990">
    <property type="term" value="P:electron transport coupled proton transport"/>
    <property type="evidence" value="ECO:0007669"/>
    <property type="project" value="TreeGrafter"/>
</dbReference>
<dbReference type="EC" id="7.1.1.2" evidence="1"/>
<keyword evidence="1" id="KW-0520">NAD</keyword>
<dbReference type="PRINTS" id="PR01437">
    <property type="entry name" value="NUOXDRDTASE4"/>
</dbReference>
<dbReference type="GO" id="GO:0031966">
    <property type="term" value="C:mitochondrial membrane"/>
    <property type="evidence" value="ECO:0007669"/>
    <property type="project" value="UniProtKB-SubCell"/>
</dbReference>
<dbReference type="GO" id="GO:0042773">
    <property type="term" value="P:ATP synthesis coupled electron transport"/>
    <property type="evidence" value="ECO:0007669"/>
    <property type="project" value="InterPro"/>
</dbReference>
<dbReference type="Pfam" id="PF00361">
    <property type="entry name" value="Proton_antipo_M"/>
    <property type="match status" value="1"/>
</dbReference>
<comment type="subcellular location">
    <subcellularLocation>
        <location evidence="1">Mitochondrion membrane</location>
        <topology evidence="1">Multi-pass membrane protein</topology>
    </subcellularLocation>
</comment>
<dbReference type="GO" id="GO:0008137">
    <property type="term" value="F:NADH dehydrogenase (ubiquinone) activity"/>
    <property type="evidence" value="ECO:0007669"/>
    <property type="project" value="UniProtKB-UniRule"/>
</dbReference>
<feature type="transmembrane region" description="Helical" evidence="1">
    <location>
        <begin position="260"/>
        <end position="277"/>
    </location>
</feature>
<feature type="domain" description="NADH:quinone oxidoreductase/Mrp antiporter transmembrane" evidence="2">
    <location>
        <begin position="91"/>
        <end position="371"/>
    </location>
</feature>
<evidence type="ECO:0000259" key="2">
    <source>
        <dbReference type="Pfam" id="PF00361"/>
    </source>
</evidence>
<keyword evidence="1" id="KW-0813">Transport</keyword>
<feature type="transmembrane region" description="Helical" evidence="1">
    <location>
        <begin position="361"/>
        <end position="385"/>
    </location>
</feature>
<feature type="transmembrane region" description="Helical" evidence="1">
    <location>
        <begin position="327"/>
        <end position="349"/>
    </location>
</feature>
<dbReference type="AlphaFoldDB" id="A0A6G5ZU00"/>
<feature type="transmembrane region" description="Helical" evidence="1">
    <location>
        <begin position="30"/>
        <end position="57"/>
    </location>
</feature>
<feature type="transmembrane region" description="Helical" evidence="1">
    <location>
        <begin position="69"/>
        <end position="88"/>
    </location>
</feature>
<keyword evidence="1" id="KW-0830">Ubiquinone</keyword>
<comment type="catalytic activity">
    <reaction evidence="1">
        <text>a ubiquinone + NADH + 5 H(+)(in) = a ubiquinol + NAD(+) + 4 H(+)(out)</text>
        <dbReference type="Rhea" id="RHEA:29091"/>
        <dbReference type="Rhea" id="RHEA-COMP:9565"/>
        <dbReference type="Rhea" id="RHEA-COMP:9566"/>
        <dbReference type="ChEBI" id="CHEBI:15378"/>
        <dbReference type="ChEBI" id="CHEBI:16389"/>
        <dbReference type="ChEBI" id="CHEBI:17976"/>
        <dbReference type="ChEBI" id="CHEBI:57540"/>
        <dbReference type="ChEBI" id="CHEBI:57945"/>
        <dbReference type="EC" id="7.1.1.2"/>
    </reaction>
</comment>
<keyword evidence="1" id="KW-0812">Transmembrane</keyword>
<keyword evidence="1" id="KW-0249">Electron transport</keyword>
<name>A0A6G5ZU00_9EUGL</name>
<feature type="transmembrane region" description="Helical" evidence="1">
    <location>
        <begin position="123"/>
        <end position="147"/>
    </location>
</feature>
<keyword evidence="1" id="KW-0679">Respiratory chain</keyword>
<comment type="similarity">
    <text evidence="1">Belongs to the complex I subunit 4 family.</text>
</comment>
<dbReference type="PANTHER" id="PTHR43507:SF1">
    <property type="entry name" value="NADH-UBIQUINONE OXIDOREDUCTASE CHAIN 4"/>
    <property type="match status" value="1"/>
</dbReference>
<feature type="transmembrane region" description="Helical" evidence="1">
    <location>
        <begin position="283"/>
        <end position="306"/>
    </location>
</feature>
<dbReference type="GO" id="GO:0048039">
    <property type="term" value="F:ubiquinone binding"/>
    <property type="evidence" value="ECO:0007669"/>
    <property type="project" value="TreeGrafter"/>
</dbReference>
<comment type="function">
    <text evidence="1">Core subunit of the mitochondrial membrane respiratory chain NADH dehydrogenase (Complex I) which catalyzes electron transfer from NADH through the respiratory chain, using ubiquinone as an electron acceptor. Essential for the catalytic activity and assembly of complex I.</text>
</comment>
<feature type="transmembrane region" description="Helical" evidence="1">
    <location>
        <begin position="94"/>
        <end position="116"/>
    </location>
</feature>
<keyword evidence="1 3" id="KW-0496">Mitochondrion</keyword>
<geneLocation type="mitochondrion" evidence="3"/>
<dbReference type="PANTHER" id="PTHR43507">
    <property type="entry name" value="NADH-UBIQUINONE OXIDOREDUCTASE CHAIN 4"/>
    <property type="match status" value="1"/>
</dbReference>
<evidence type="ECO:0000256" key="1">
    <source>
        <dbReference type="RuleBase" id="RU003297"/>
    </source>
</evidence>
<proteinExistence type="evidence at transcript level"/>
<dbReference type="EMBL" id="MN109025">
    <property type="protein sequence ID" value="QHQ98644.1"/>
    <property type="molecule type" value="mRNA"/>
</dbReference>
<reference evidence="3" key="1">
    <citation type="journal article" date="2020" name="Nucleic Acids Res.">
        <title>Gene fragmentation and RNA editing without borders: eccentric mitochondrial genomes of diplonemids.</title>
        <authorList>
            <person name="Kaur B."/>
            <person name="Zahonova K."/>
            <person name="Valach M."/>
            <person name="Faktorova D."/>
            <person name="Prokopchuk G."/>
            <person name="Burger G."/>
            <person name="Lukes J."/>
        </authorList>
    </citation>
    <scope>NUCLEOTIDE SEQUENCE</scope>
</reference>
<keyword evidence="1" id="KW-0472">Membrane</keyword>
<protein>
    <recommendedName>
        <fullName evidence="1">NADH-ubiquinone oxidoreductase chain 4</fullName>
        <ecNumber evidence="1">7.1.1.2</ecNumber>
    </recommendedName>
</protein>
<keyword evidence="1" id="KW-1133">Transmembrane helix</keyword>
<evidence type="ECO:0000313" key="3">
    <source>
        <dbReference type="EMBL" id="QHQ98644.1"/>
    </source>
</evidence>
<organism evidence="3">
    <name type="scientific">Lacrimia lanifica</name>
    <dbReference type="NCBI Taxonomy" id="2016125"/>
    <lineage>
        <taxon>Eukaryota</taxon>
        <taxon>Discoba</taxon>
        <taxon>Euglenozoa</taxon>
        <taxon>Diplonemea</taxon>
        <taxon>Diplonemidae</taxon>
        <taxon>Lacrimia</taxon>
    </lineage>
</organism>
<accession>A0A6G5ZU00</accession>
<dbReference type="InterPro" id="IPR001750">
    <property type="entry name" value="ND/Mrp_TM"/>
</dbReference>
<sequence length="434" mass="47175">MLLLLSVATSISDAVHTHHTVGLRDLVVVVWWGIDVFIVVDVFVVFVVVFVFCYSYAALSTSTRTSACTVESTLVVVVMQWCTILTVVTHELLVFYLMFELMLLLIYSTVATYWYTTRAVYSVYLLVAYTVVGSACMGVSLVMYYVIHGALHSLSGVDSVSHSVVSSTCTGILYIAFLTKIPTAPLHHWLVEAHVESTTEGSILLAGIYLKVGVVGWCRYCVSSHPVLTTYWYPTSILVITTSTVSLLCVLLPTLDLKRFAAVSSILHLQLVLLLLVPVQHTLLAVGTLLQVTTHSYIAALLFLVVGDVYEVLGSRCTKTHHYTSRTASIVLVLLLANSGYPCSASYTAEWCAVAYTTTSGSAVLALVLVTVGGMLSVLGLFHWVHSKQGRSRVHVGAHTLLSTTSALHLYSVGGLVVSTAPHALCYAVMYVYT</sequence>